<gene>
    <name evidence="2" type="ORF">MAR_026228</name>
</gene>
<feature type="non-terminal residue" evidence="2">
    <location>
        <position position="1"/>
    </location>
</feature>
<evidence type="ECO:0000313" key="2">
    <source>
        <dbReference type="EMBL" id="WAR12048.1"/>
    </source>
</evidence>
<evidence type="ECO:0000313" key="3">
    <source>
        <dbReference type="Proteomes" id="UP001164746"/>
    </source>
</evidence>
<dbReference type="Proteomes" id="UP001164746">
    <property type="component" value="Chromosome 8"/>
</dbReference>
<organism evidence="2 3">
    <name type="scientific">Mya arenaria</name>
    <name type="common">Soft-shell clam</name>
    <dbReference type="NCBI Taxonomy" id="6604"/>
    <lineage>
        <taxon>Eukaryota</taxon>
        <taxon>Metazoa</taxon>
        <taxon>Spiralia</taxon>
        <taxon>Lophotrochozoa</taxon>
        <taxon>Mollusca</taxon>
        <taxon>Bivalvia</taxon>
        <taxon>Autobranchia</taxon>
        <taxon>Heteroconchia</taxon>
        <taxon>Euheterodonta</taxon>
        <taxon>Imparidentia</taxon>
        <taxon>Neoheterodontei</taxon>
        <taxon>Myida</taxon>
        <taxon>Myoidea</taxon>
        <taxon>Myidae</taxon>
        <taxon>Mya</taxon>
    </lineage>
</organism>
<accession>A0ABY7EPZ6</accession>
<sequence length="125" mass="14091">MSGRSPFTSPSSASDEESSVAPKKSTELYRCRTSAGLCDWAIRVDVLRKVYEIFTSLSVDPGVKKSAVDQFAIILQERHAGIPPWLFIHSEKHLALLLSNDDRTCYEVSHILTLLLFDEQARFFT</sequence>
<feature type="region of interest" description="Disordered" evidence="1">
    <location>
        <begin position="1"/>
        <end position="25"/>
    </location>
</feature>
<reference evidence="2" key="1">
    <citation type="submission" date="2022-11" db="EMBL/GenBank/DDBJ databases">
        <title>Centuries of genome instability and evolution in soft-shell clam transmissible cancer (bioRxiv).</title>
        <authorList>
            <person name="Hart S.F.M."/>
            <person name="Yonemitsu M.A."/>
            <person name="Giersch R.M."/>
            <person name="Beal B.F."/>
            <person name="Arriagada G."/>
            <person name="Davis B.W."/>
            <person name="Ostrander E.A."/>
            <person name="Goff S.P."/>
            <person name="Metzger M.J."/>
        </authorList>
    </citation>
    <scope>NUCLEOTIDE SEQUENCE</scope>
    <source>
        <strain evidence="2">MELC-2E11</strain>
        <tissue evidence="2">Siphon/mantle</tissue>
    </source>
</reference>
<protein>
    <submittedName>
        <fullName evidence="2">Uncharacterized protein</fullName>
    </submittedName>
</protein>
<evidence type="ECO:0000256" key="1">
    <source>
        <dbReference type="SAM" id="MobiDB-lite"/>
    </source>
</evidence>
<name>A0ABY7EPZ6_MYAAR</name>
<proteinExistence type="predicted"/>
<keyword evidence="3" id="KW-1185">Reference proteome</keyword>
<dbReference type="EMBL" id="CP111019">
    <property type="protein sequence ID" value="WAR12048.1"/>
    <property type="molecule type" value="Genomic_DNA"/>
</dbReference>